<feature type="active site" evidence="5">
    <location>
        <position position="254"/>
    </location>
</feature>
<comment type="caution">
    <text evidence="6">The sequence shown here is derived from an EMBL/GenBank/DDBJ whole genome shotgun (WGS) entry which is preliminary data.</text>
</comment>
<dbReference type="PANTHER" id="PTHR11061:SF49">
    <property type="entry name" value="23S RRNA (URACIL(1939)-C(5))-METHYLTRANSFERASE RLMD"/>
    <property type="match status" value="1"/>
</dbReference>
<dbReference type="SUPFAM" id="SSF53335">
    <property type="entry name" value="S-adenosyl-L-methionine-dependent methyltransferases"/>
    <property type="match status" value="1"/>
</dbReference>
<dbReference type="EMBL" id="VLLN01000006">
    <property type="protein sequence ID" value="TWJ19827.1"/>
    <property type="molecule type" value="Genomic_DNA"/>
</dbReference>
<dbReference type="Gene3D" id="2.40.50.1070">
    <property type="match status" value="1"/>
</dbReference>
<proteinExistence type="inferred from homology"/>
<dbReference type="PANTHER" id="PTHR11061">
    <property type="entry name" value="RNA M5U METHYLTRANSFERASE"/>
    <property type="match status" value="1"/>
</dbReference>
<sequence length="297" mass="32672">MGFYRSGSHYVVNIPDHCPLAHSAINKALPEIRHMLQTLPEPDKIPQVDLVTGEDGQTVATVHYIGSRHDELRRVLRDLFPSLVNIHGILVQSRRKNTMESICGSHSLTYGVSAEGEELTLTFSAGGFSQVNYEANRLLVALALEEAATATRQNILDLYCGNGNFSIPLARKCGSVLGVEDNRVSVRDACRNASQHRLYATDFRQGDAVEAVQQLIVQGRRFDLVILDPPRVGGAGLAKLLPELRPATIVYISCDPATLARDLALLQKSGYLVTKTRPVDMFPQTYHMESITVLKPA</sequence>
<keyword evidence="1 4" id="KW-0489">Methyltransferase</keyword>
<evidence type="ECO:0000256" key="5">
    <source>
        <dbReference type="PROSITE-ProRule" id="PRU10015"/>
    </source>
</evidence>
<feature type="binding site" evidence="4">
    <location>
        <position position="130"/>
    </location>
    <ligand>
        <name>S-adenosyl-L-methionine</name>
        <dbReference type="ChEBI" id="CHEBI:59789"/>
    </ligand>
</feature>
<dbReference type="GO" id="GO:0070475">
    <property type="term" value="P:rRNA base methylation"/>
    <property type="evidence" value="ECO:0007669"/>
    <property type="project" value="TreeGrafter"/>
</dbReference>
<protein>
    <submittedName>
        <fullName evidence="6">23S rRNA (Uracil1939-C5)-methyltransferase</fullName>
    </submittedName>
</protein>
<dbReference type="CDD" id="cd02440">
    <property type="entry name" value="AdoMet_MTases"/>
    <property type="match status" value="1"/>
</dbReference>
<keyword evidence="7" id="KW-1185">Reference proteome</keyword>
<evidence type="ECO:0000256" key="4">
    <source>
        <dbReference type="PROSITE-ProRule" id="PRU01024"/>
    </source>
</evidence>
<dbReference type="InterPro" id="IPR029063">
    <property type="entry name" value="SAM-dependent_MTases_sf"/>
</dbReference>
<dbReference type="PROSITE" id="PS01231">
    <property type="entry name" value="TRMA_2"/>
    <property type="match status" value="1"/>
</dbReference>
<evidence type="ECO:0000313" key="7">
    <source>
        <dbReference type="Proteomes" id="UP000319449"/>
    </source>
</evidence>
<dbReference type="InterPro" id="IPR030391">
    <property type="entry name" value="MeTrfase_TrmA_CS"/>
</dbReference>
<dbReference type="PROSITE" id="PS01230">
    <property type="entry name" value="TRMA_1"/>
    <property type="match status" value="1"/>
</dbReference>
<evidence type="ECO:0000256" key="2">
    <source>
        <dbReference type="ARBA" id="ARBA00022679"/>
    </source>
</evidence>
<dbReference type="Gene3D" id="3.40.50.150">
    <property type="entry name" value="Vaccinia Virus protein VP39"/>
    <property type="match status" value="1"/>
</dbReference>
<name>A0A562VQ26_9BACT</name>
<dbReference type="GO" id="GO:0070041">
    <property type="term" value="F:rRNA (uridine-C5-)-methyltransferase activity"/>
    <property type="evidence" value="ECO:0007669"/>
    <property type="project" value="TreeGrafter"/>
</dbReference>
<evidence type="ECO:0000256" key="1">
    <source>
        <dbReference type="ARBA" id="ARBA00022603"/>
    </source>
</evidence>
<feature type="active site" description="Nucleophile" evidence="4">
    <location>
        <position position="254"/>
    </location>
</feature>
<organism evidence="6 7">
    <name type="scientific">Geobacter argillaceus</name>
    <dbReference type="NCBI Taxonomy" id="345631"/>
    <lineage>
        <taxon>Bacteria</taxon>
        <taxon>Pseudomonadati</taxon>
        <taxon>Thermodesulfobacteriota</taxon>
        <taxon>Desulfuromonadia</taxon>
        <taxon>Geobacterales</taxon>
        <taxon>Geobacteraceae</taxon>
        <taxon>Geobacter</taxon>
    </lineage>
</organism>
<dbReference type="PROSITE" id="PS51687">
    <property type="entry name" value="SAM_MT_RNA_M5U"/>
    <property type="match status" value="1"/>
</dbReference>
<dbReference type="AlphaFoldDB" id="A0A562VQ26"/>
<evidence type="ECO:0000256" key="3">
    <source>
        <dbReference type="ARBA" id="ARBA00022691"/>
    </source>
</evidence>
<keyword evidence="2 4" id="KW-0808">Transferase</keyword>
<gene>
    <name evidence="6" type="ORF">JN12_01316</name>
</gene>
<feature type="binding site" evidence="4">
    <location>
        <position position="228"/>
    </location>
    <ligand>
        <name>S-adenosyl-L-methionine</name>
        <dbReference type="ChEBI" id="CHEBI:59789"/>
    </ligand>
</feature>
<feature type="binding site" evidence="4">
    <location>
        <position position="180"/>
    </location>
    <ligand>
        <name>S-adenosyl-L-methionine</name>
        <dbReference type="ChEBI" id="CHEBI:59789"/>
    </ligand>
</feature>
<keyword evidence="3 4" id="KW-0949">S-adenosyl-L-methionine</keyword>
<dbReference type="InterPro" id="IPR030390">
    <property type="entry name" value="MeTrfase_TrmA_AS"/>
</dbReference>
<comment type="similarity">
    <text evidence="4">Belongs to the class I-like SAM-binding methyltransferase superfamily. RNA M5U methyltransferase family.</text>
</comment>
<dbReference type="Pfam" id="PF05958">
    <property type="entry name" value="tRNA_U5-meth_tr"/>
    <property type="match status" value="1"/>
</dbReference>
<evidence type="ECO:0000313" key="6">
    <source>
        <dbReference type="EMBL" id="TWJ19827.1"/>
    </source>
</evidence>
<dbReference type="NCBIfam" id="TIGR00479">
    <property type="entry name" value="rumA"/>
    <property type="match status" value="1"/>
</dbReference>
<feature type="binding site" evidence="4">
    <location>
        <position position="159"/>
    </location>
    <ligand>
        <name>S-adenosyl-L-methionine</name>
        <dbReference type="ChEBI" id="CHEBI:59789"/>
    </ligand>
</feature>
<accession>A0A562VQ26</accession>
<dbReference type="Proteomes" id="UP000319449">
    <property type="component" value="Unassembled WGS sequence"/>
</dbReference>
<reference evidence="6 7" key="1">
    <citation type="submission" date="2019-07" db="EMBL/GenBank/DDBJ databases">
        <title>Genomic Encyclopedia of Archaeal and Bacterial Type Strains, Phase II (KMG-II): from individual species to whole genera.</title>
        <authorList>
            <person name="Goeker M."/>
        </authorList>
    </citation>
    <scope>NUCLEOTIDE SEQUENCE [LARGE SCALE GENOMIC DNA]</scope>
    <source>
        <strain evidence="6 7">ATCC BAA-1139</strain>
    </source>
</reference>
<dbReference type="InterPro" id="IPR010280">
    <property type="entry name" value="U5_MeTrfase_fam"/>
</dbReference>